<gene>
    <name evidence="1" type="ORF">ACFPH8_08575</name>
</gene>
<comment type="caution">
    <text evidence="1">The sequence shown here is derived from an EMBL/GenBank/DDBJ whole genome shotgun (WGS) entry which is preliminary data.</text>
</comment>
<dbReference type="EMBL" id="JBHSLA010000003">
    <property type="protein sequence ID" value="MFC5195377.1"/>
    <property type="molecule type" value="Genomic_DNA"/>
</dbReference>
<reference evidence="2" key="1">
    <citation type="journal article" date="2019" name="Int. J. Syst. Evol. Microbiol.">
        <title>The Global Catalogue of Microorganisms (GCM) 10K type strain sequencing project: providing services to taxonomists for standard genome sequencing and annotation.</title>
        <authorList>
            <consortium name="The Broad Institute Genomics Platform"/>
            <consortium name="The Broad Institute Genome Sequencing Center for Infectious Disease"/>
            <person name="Wu L."/>
            <person name="Ma J."/>
        </authorList>
    </citation>
    <scope>NUCLEOTIDE SEQUENCE [LARGE SCALE GENOMIC DNA]</scope>
    <source>
        <strain evidence="2">JCM 17978</strain>
    </source>
</reference>
<accession>A0ABW0C568</accession>
<evidence type="ECO:0000313" key="1">
    <source>
        <dbReference type="EMBL" id="MFC5195377.1"/>
    </source>
</evidence>
<keyword evidence="2" id="KW-1185">Reference proteome</keyword>
<organism evidence="1 2">
    <name type="scientific">Bizionia hallyeonensis</name>
    <dbReference type="NCBI Taxonomy" id="1123757"/>
    <lineage>
        <taxon>Bacteria</taxon>
        <taxon>Pseudomonadati</taxon>
        <taxon>Bacteroidota</taxon>
        <taxon>Flavobacteriia</taxon>
        <taxon>Flavobacteriales</taxon>
        <taxon>Flavobacteriaceae</taxon>
        <taxon>Bizionia</taxon>
    </lineage>
</organism>
<dbReference type="Proteomes" id="UP001596162">
    <property type="component" value="Unassembled WGS sequence"/>
</dbReference>
<proteinExistence type="predicted"/>
<dbReference type="RefSeq" id="WP_376860155.1">
    <property type="nucleotide sequence ID" value="NZ_JBHSLA010000003.1"/>
</dbReference>
<evidence type="ECO:0000313" key="2">
    <source>
        <dbReference type="Proteomes" id="UP001596162"/>
    </source>
</evidence>
<protein>
    <submittedName>
        <fullName evidence="1">Uncharacterized protein</fullName>
    </submittedName>
</protein>
<name>A0ABW0C568_9FLAO</name>
<sequence length="328" mass="36215">MRTKILLLTICIITITNCDSSSDSITPTVVPNTFNHLYIETQNTGSFACNEWAFHENFGTSPTGLKRDDTLLPATFGTSLRMTQSSAYSKIDIQGAKRYVVSSGDRVLVYDASSANTPAPLEFPIAHINAMEFINNRFFMVVNYELKEYDVMTMTPINTFNPIQLLPTARCSNMTSKGDFLYVIASHNFYKIDTSGSGALVANYPKQLSPLNRDGLEYVNNPNPASPCHDAFYLVREGAASKELVTIDEATGNETVITDLTYTFTSNGSRISAVLDYTTEYYYVYSLNSHVLNESTVTAIDLTPNSGVVAPVSIETIPGYYFGVQLKD</sequence>
<dbReference type="SUPFAM" id="SSF63825">
    <property type="entry name" value="YWTD domain"/>
    <property type="match status" value="1"/>
</dbReference>